<proteinExistence type="predicted"/>
<dbReference type="EMBL" id="MU005831">
    <property type="protein sequence ID" value="KAF2702439.1"/>
    <property type="molecule type" value="Genomic_DNA"/>
</dbReference>
<gene>
    <name evidence="1" type="ORF">K504DRAFT_267651</name>
</gene>
<protein>
    <submittedName>
        <fullName evidence="1">Uncharacterized protein</fullName>
    </submittedName>
</protein>
<reference evidence="1" key="1">
    <citation type="journal article" date="2020" name="Stud. Mycol.">
        <title>101 Dothideomycetes genomes: a test case for predicting lifestyles and emergence of pathogens.</title>
        <authorList>
            <person name="Haridas S."/>
            <person name="Albert R."/>
            <person name="Binder M."/>
            <person name="Bloem J."/>
            <person name="Labutti K."/>
            <person name="Salamov A."/>
            <person name="Andreopoulos B."/>
            <person name="Baker S."/>
            <person name="Barry K."/>
            <person name="Bills G."/>
            <person name="Bluhm B."/>
            <person name="Cannon C."/>
            <person name="Castanera R."/>
            <person name="Culley D."/>
            <person name="Daum C."/>
            <person name="Ezra D."/>
            <person name="Gonzalez J."/>
            <person name="Henrissat B."/>
            <person name="Kuo A."/>
            <person name="Liang C."/>
            <person name="Lipzen A."/>
            <person name="Lutzoni F."/>
            <person name="Magnuson J."/>
            <person name="Mondo S."/>
            <person name="Nolan M."/>
            <person name="Ohm R."/>
            <person name="Pangilinan J."/>
            <person name="Park H.-J."/>
            <person name="Ramirez L."/>
            <person name="Alfaro M."/>
            <person name="Sun H."/>
            <person name="Tritt A."/>
            <person name="Yoshinaga Y."/>
            <person name="Zwiers L.-H."/>
            <person name="Turgeon B."/>
            <person name="Goodwin S."/>
            <person name="Spatafora J."/>
            <person name="Crous P."/>
            <person name="Grigoriev I."/>
        </authorList>
    </citation>
    <scope>NUCLEOTIDE SEQUENCE</scope>
    <source>
        <strain evidence="1">CBS 279.74</strain>
    </source>
</reference>
<dbReference type="Proteomes" id="UP000799428">
    <property type="component" value="Unassembled WGS sequence"/>
</dbReference>
<name>A0A6G1JP88_9PLEO</name>
<dbReference type="AlphaFoldDB" id="A0A6G1JP88"/>
<accession>A0A6G1JP88</accession>
<evidence type="ECO:0000313" key="2">
    <source>
        <dbReference type="Proteomes" id="UP000799428"/>
    </source>
</evidence>
<evidence type="ECO:0000313" key="1">
    <source>
        <dbReference type="EMBL" id="KAF2702439.1"/>
    </source>
</evidence>
<sequence>MSILVTPSNLNHLVGQYPRLEPIANAGISVRRYAAAGLYRTQCSRCPQFNIAMPTDDELRAFKKRGPRPLTNPANIKQVRLADSTHDAESRAKLINGMLLGINTKGDDVWALLVKGSGDWYAFDACDRALIELVVVKDRRNGVSVWGPSGLHVVAHWDAGIWGTTLEERYAFVYDTLVEEATNRH</sequence>
<organism evidence="1 2">
    <name type="scientific">Pleomassaria siparia CBS 279.74</name>
    <dbReference type="NCBI Taxonomy" id="1314801"/>
    <lineage>
        <taxon>Eukaryota</taxon>
        <taxon>Fungi</taxon>
        <taxon>Dikarya</taxon>
        <taxon>Ascomycota</taxon>
        <taxon>Pezizomycotina</taxon>
        <taxon>Dothideomycetes</taxon>
        <taxon>Pleosporomycetidae</taxon>
        <taxon>Pleosporales</taxon>
        <taxon>Pleomassariaceae</taxon>
        <taxon>Pleomassaria</taxon>
    </lineage>
</organism>
<keyword evidence="2" id="KW-1185">Reference proteome</keyword>